<evidence type="ECO:0000256" key="5">
    <source>
        <dbReference type="RuleBase" id="RU362076"/>
    </source>
</evidence>
<accession>A0A939EMT8</accession>
<feature type="domain" description="FlgD Tudor-like" evidence="7">
    <location>
        <begin position="83"/>
        <end position="213"/>
    </location>
</feature>
<dbReference type="Gene3D" id="2.60.40.4070">
    <property type="match status" value="1"/>
</dbReference>
<dbReference type="Pfam" id="PF13861">
    <property type="entry name" value="FLgD_tudor"/>
    <property type="match status" value="1"/>
</dbReference>
<keyword evidence="9" id="KW-1185">Reference proteome</keyword>
<dbReference type="InterPro" id="IPR005648">
    <property type="entry name" value="FlgD"/>
</dbReference>
<name>A0A939EMT8_9HYPH</name>
<sequence>MTEVTATSSTNSASKPNAATTGLTANYELFLSLLTTQVTHQDPLDPLDSAEYTNQLVQYSAVEQSIQTNSYLEDLLASFESSRASSYVSYLGEEVTASGATTMLRDGNANWQYSVQEGAGGRVEVRNALGAVVYGEDVSLTAGKGSWAWNGTTNGGGTAPEGAYTLSFEVFDAAGNAERVTTEITGVVDKVNMGETSASLKIGDVEVPVTSVTSVRTPS</sequence>
<organism evidence="8 9">
    <name type="scientific">Roseibium limicola</name>
    <dbReference type="NCBI Taxonomy" id="2816037"/>
    <lineage>
        <taxon>Bacteria</taxon>
        <taxon>Pseudomonadati</taxon>
        <taxon>Pseudomonadota</taxon>
        <taxon>Alphaproteobacteria</taxon>
        <taxon>Hyphomicrobiales</taxon>
        <taxon>Stappiaceae</taxon>
        <taxon>Roseibium</taxon>
    </lineage>
</organism>
<evidence type="ECO:0000313" key="8">
    <source>
        <dbReference type="EMBL" id="MBO0343894.1"/>
    </source>
</evidence>
<feature type="domain" description="FlgD/Vpr Ig-like" evidence="6">
    <location>
        <begin position="107"/>
        <end position="168"/>
    </location>
</feature>
<evidence type="ECO:0000313" key="9">
    <source>
        <dbReference type="Proteomes" id="UP000664779"/>
    </source>
</evidence>
<keyword evidence="3 5" id="KW-1005">Bacterial flagellum biogenesis</keyword>
<dbReference type="Pfam" id="PF03963">
    <property type="entry name" value="FlgD"/>
    <property type="match status" value="1"/>
</dbReference>
<dbReference type="RefSeq" id="WP_206937674.1">
    <property type="nucleotide sequence ID" value="NZ_JAFLNF010000001.1"/>
</dbReference>
<keyword evidence="8" id="KW-0966">Cell projection</keyword>
<keyword evidence="8" id="KW-0969">Cilium</keyword>
<dbReference type="GO" id="GO:0044781">
    <property type="term" value="P:bacterial-type flagellum organization"/>
    <property type="evidence" value="ECO:0007669"/>
    <property type="project" value="UniProtKB-UniRule"/>
</dbReference>
<keyword evidence="8" id="KW-0282">Flagellum</keyword>
<protein>
    <recommendedName>
        <fullName evidence="2 5">Basal-body rod modification protein FlgD</fullName>
    </recommendedName>
</protein>
<dbReference type="EMBL" id="JAFLNF010000001">
    <property type="protein sequence ID" value="MBO0343894.1"/>
    <property type="molecule type" value="Genomic_DNA"/>
</dbReference>
<dbReference type="InterPro" id="IPR025963">
    <property type="entry name" value="FLgD_Tudor"/>
</dbReference>
<comment type="function">
    <text evidence="4 5">Required for flagellar hook formation. May act as a scaffolding protein.</text>
</comment>
<dbReference type="AlphaFoldDB" id="A0A939EMT8"/>
<proteinExistence type="inferred from homology"/>
<dbReference type="Gene3D" id="2.30.30.910">
    <property type="match status" value="1"/>
</dbReference>
<comment type="similarity">
    <text evidence="1 5">Belongs to the FlgD family.</text>
</comment>
<dbReference type="InterPro" id="IPR025965">
    <property type="entry name" value="FlgD/Vpr_Ig-like"/>
</dbReference>
<evidence type="ECO:0000256" key="4">
    <source>
        <dbReference type="ARBA" id="ARBA00024746"/>
    </source>
</evidence>
<dbReference type="Pfam" id="PF13860">
    <property type="entry name" value="FlgD_ig"/>
    <property type="match status" value="1"/>
</dbReference>
<evidence type="ECO:0000259" key="7">
    <source>
        <dbReference type="Pfam" id="PF13861"/>
    </source>
</evidence>
<comment type="caution">
    <text evidence="8">The sequence shown here is derived from an EMBL/GenBank/DDBJ whole genome shotgun (WGS) entry which is preliminary data.</text>
</comment>
<evidence type="ECO:0000256" key="3">
    <source>
        <dbReference type="ARBA" id="ARBA00022795"/>
    </source>
</evidence>
<evidence type="ECO:0000256" key="1">
    <source>
        <dbReference type="ARBA" id="ARBA00010577"/>
    </source>
</evidence>
<evidence type="ECO:0000256" key="2">
    <source>
        <dbReference type="ARBA" id="ARBA00016013"/>
    </source>
</evidence>
<reference evidence="8" key="1">
    <citation type="submission" date="2021-03" db="EMBL/GenBank/DDBJ databases">
        <title>Roseibium sp. CAU 1637 isolated from Incheon.</title>
        <authorList>
            <person name="Kim W."/>
        </authorList>
    </citation>
    <scope>NUCLEOTIDE SEQUENCE</scope>
    <source>
        <strain evidence="8">CAU 1637</strain>
    </source>
</reference>
<gene>
    <name evidence="8" type="ORF">J0X15_01555</name>
</gene>
<dbReference type="Proteomes" id="UP000664779">
    <property type="component" value="Unassembled WGS sequence"/>
</dbReference>
<evidence type="ECO:0000259" key="6">
    <source>
        <dbReference type="Pfam" id="PF13860"/>
    </source>
</evidence>